<accession>A0ABU4C3W1</accession>
<organism evidence="1 2">
    <name type="scientific">Rhodococcus globerulus</name>
    <dbReference type="NCBI Taxonomy" id="33008"/>
    <lineage>
        <taxon>Bacteria</taxon>
        <taxon>Bacillati</taxon>
        <taxon>Actinomycetota</taxon>
        <taxon>Actinomycetes</taxon>
        <taxon>Mycobacteriales</taxon>
        <taxon>Nocardiaceae</taxon>
        <taxon>Rhodococcus</taxon>
    </lineage>
</organism>
<evidence type="ECO:0000313" key="1">
    <source>
        <dbReference type="EMBL" id="MDV6271195.1"/>
    </source>
</evidence>
<dbReference type="Proteomes" id="UP001185927">
    <property type="component" value="Unassembled WGS sequence"/>
</dbReference>
<gene>
    <name evidence="1" type="ORF">R3Q16_31725</name>
</gene>
<reference evidence="1 2" key="1">
    <citation type="submission" date="2023-10" db="EMBL/GenBank/DDBJ databases">
        <title>Development of a sustainable strategy for remediation of hydrocarbon-contaminated territories based on the waste exchange concept.</title>
        <authorList>
            <person name="Krivoruchko A."/>
        </authorList>
    </citation>
    <scope>NUCLEOTIDE SEQUENCE [LARGE SCALE GENOMIC DNA]</scope>
    <source>
        <strain evidence="1 2">IEGM 1203</strain>
    </source>
</reference>
<name>A0ABU4C3W1_RHOGO</name>
<evidence type="ECO:0008006" key="3">
    <source>
        <dbReference type="Google" id="ProtNLM"/>
    </source>
</evidence>
<dbReference type="EMBL" id="JAWLKB010000034">
    <property type="protein sequence ID" value="MDV6271195.1"/>
    <property type="molecule type" value="Genomic_DNA"/>
</dbReference>
<proteinExistence type="predicted"/>
<comment type="caution">
    <text evidence="1">The sequence shown here is derived from an EMBL/GenBank/DDBJ whole genome shotgun (WGS) entry which is preliminary data.</text>
</comment>
<keyword evidence="2" id="KW-1185">Reference proteome</keyword>
<evidence type="ECO:0000313" key="2">
    <source>
        <dbReference type="Proteomes" id="UP001185927"/>
    </source>
</evidence>
<sequence length="104" mass="11998">MEQLQGDDKYLFTVTAGYRTQQSSGRAVVSSRTNENLGHFVDWVNQYCTENSRHDSIPLVRRQRWLLTTSQFRRTLAWFIARRPGGAQHSADLLVRNSRMRAAG</sequence>
<protein>
    <recommendedName>
        <fullName evidence="3">Transposase</fullName>
    </recommendedName>
</protein>
<dbReference type="RefSeq" id="WP_317545656.1">
    <property type="nucleotide sequence ID" value="NZ_JAWLKB010000034.1"/>
</dbReference>